<evidence type="ECO:0000256" key="1">
    <source>
        <dbReference type="ARBA" id="ARBA00023002"/>
    </source>
</evidence>
<dbReference type="PRINTS" id="PR00081">
    <property type="entry name" value="GDHRDH"/>
</dbReference>
<evidence type="ECO:0000313" key="3">
    <source>
        <dbReference type="Proteomes" id="UP000076727"/>
    </source>
</evidence>
<dbReference type="GO" id="GO:0016491">
    <property type="term" value="F:oxidoreductase activity"/>
    <property type="evidence" value="ECO:0007669"/>
    <property type="project" value="UniProtKB-KW"/>
</dbReference>
<organism evidence="2 3">
    <name type="scientific">Daedalea quercina L-15889</name>
    <dbReference type="NCBI Taxonomy" id="1314783"/>
    <lineage>
        <taxon>Eukaryota</taxon>
        <taxon>Fungi</taxon>
        <taxon>Dikarya</taxon>
        <taxon>Basidiomycota</taxon>
        <taxon>Agaricomycotina</taxon>
        <taxon>Agaricomycetes</taxon>
        <taxon>Polyporales</taxon>
        <taxon>Fomitopsis</taxon>
    </lineage>
</organism>
<dbReference type="SUPFAM" id="SSF51735">
    <property type="entry name" value="NAD(P)-binding Rossmann-fold domains"/>
    <property type="match status" value="1"/>
</dbReference>
<dbReference type="Gene3D" id="3.40.50.720">
    <property type="entry name" value="NAD(P)-binding Rossmann-like Domain"/>
    <property type="match status" value="1"/>
</dbReference>
<dbReference type="EMBL" id="KV429101">
    <property type="protein sequence ID" value="KZT65718.1"/>
    <property type="molecule type" value="Genomic_DNA"/>
</dbReference>
<proteinExistence type="predicted"/>
<dbReference type="Proteomes" id="UP000076727">
    <property type="component" value="Unassembled WGS sequence"/>
</dbReference>
<evidence type="ECO:0000313" key="2">
    <source>
        <dbReference type="EMBL" id="KZT65718.1"/>
    </source>
</evidence>
<dbReference type="InterPro" id="IPR002347">
    <property type="entry name" value="SDR_fam"/>
</dbReference>
<dbReference type="PANTHER" id="PTHR43157">
    <property type="entry name" value="PHOSPHATIDYLINOSITOL-GLYCAN BIOSYNTHESIS CLASS F PROTEIN-RELATED"/>
    <property type="match status" value="1"/>
</dbReference>
<dbReference type="PANTHER" id="PTHR43157:SF31">
    <property type="entry name" value="PHOSPHATIDYLINOSITOL-GLYCAN BIOSYNTHESIS CLASS F PROTEIN"/>
    <property type="match status" value="1"/>
</dbReference>
<name>A0A165MIB5_9APHY</name>
<keyword evidence="3" id="KW-1185">Reference proteome</keyword>
<keyword evidence="1" id="KW-0560">Oxidoreductase</keyword>
<gene>
    <name evidence="2" type="ORF">DAEQUDRAFT_731149</name>
</gene>
<dbReference type="OrthoDB" id="191139at2759"/>
<accession>A0A165MIB5</accession>
<dbReference type="AlphaFoldDB" id="A0A165MIB5"/>
<dbReference type="Pfam" id="PF00106">
    <property type="entry name" value="adh_short"/>
    <property type="match status" value="1"/>
</dbReference>
<protein>
    <submittedName>
        <fullName evidence="2">NAD(P)-binding protein</fullName>
    </submittedName>
</protein>
<dbReference type="InterPro" id="IPR036291">
    <property type="entry name" value="NAD(P)-bd_dom_sf"/>
</dbReference>
<sequence length="316" mass="35065">MPYGVQMAVKVMVESYPPKTTFSADQIPDLAGRVMIVTGGNTGIGKATVKALLQHDAKVYMASRSRDKAEAAIEDLKKETGKEAMFLELDLADYASIRRAAEEFLSKEPHLHVLFNNAGVMWCPPDMLGPDNYDLQWFTNVLGPFLFTRLLLPALIAGKATSPDGHTRIITTSSSGAYLQTINWDSLKDGPARRKMSPQMLYCQTKFANVVVTRQLAKRYADEGILAISLNPGNIDTDLARYTSGTVRRILKTFLLYPAHLGALTQLWAGTMPEALDHNGGFLIPWARVGKCRREAYDDVLGEKLWDWLENAIEGK</sequence>
<dbReference type="STRING" id="1314783.A0A165MIB5"/>
<reference evidence="2 3" key="1">
    <citation type="journal article" date="2016" name="Mol. Biol. Evol.">
        <title>Comparative Genomics of Early-Diverging Mushroom-Forming Fungi Provides Insights into the Origins of Lignocellulose Decay Capabilities.</title>
        <authorList>
            <person name="Nagy L.G."/>
            <person name="Riley R."/>
            <person name="Tritt A."/>
            <person name="Adam C."/>
            <person name="Daum C."/>
            <person name="Floudas D."/>
            <person name="Sun H."/>
            <person name="Yadav J.S."/>
            <person name="Pangilinan J."/>
            <person name="Larsson K.H."/>
            <person name="Matsuura K."/>
            <person name="Barry K."/>
            <person name="Labutti K."/>
            <person name="Kuo R."/>
            <person name="Ohm R.A."/>
            <person name="Bhattacharya S.S."/>
            <person name="Shirouzu T."/>
            <person name="Yoshinaga Y."/>
            <person name="Martin F.M."/>
            <person name="Grigoriev I.V."/>
            <person name="Hibbett D.S."/>
        </authorList>
    </citation>
    <scope>NUCLEOTIDE SEQUENCE [LARGE SCALE GENOMIC DNA]</scope>
    <source>
        <strain evidence="2 3">L-15889</strain>
    </source>
</reference>